<evidence type="ECO:0000256" key="10">
    <source>
        <dbReference type="SAM" id="MobiDB-lite"/>
    </source>
</evidence>
<evidence type="ECO:0000256" key="2">
    <source>
        <dbReference type="ARBA" id="ARBA00022448"/>
    </source>
</evidence>
<keyword evidence="15" id="KW-1185">Reference proteome</keyword>
<comment type="caution">
    <text evidence="14">The sequence shown here is derived from an EMBL/GenBank/DDBJ whole genome shotgun (WGS) entry which is preliminary data.</text>
</comment>
<evidence type="ECO:0000259" key="13">
    <source>
        <dbReference type="Pfam" id="PF07715"/>
    </source>
</evidence>
<feature type="signal peptide" evidence="11">
    <location>
        <begin position="1"/>
        <end position="45"/>
    </location>
</feature>
<dbReference type="RefSeq" id="WP_376828851.1">
    <property type="nucleotide sequence ID" value="NZ_JBHLWR010000004.1"/>
</dbReference>
<dbReference type="Pfam" id="PF07715">
    <property type="entry name" value="Plug"/>
    <property type="match status" value="1"/>
</dbReference>
<dbReference type="Pfam" id="PF00593">
    <property type="entry name" value="TonB_dep_Rec_b-barrel"/>
    <property type="match status" value="1"/>
</dbReference>
<dbReference type="PANTHER" id="PTHR30069">
    <property type="entry name" value="TONB-DEPENDENT OUTER MEMBRANE RECEPTOR"/>
    <property type="match status" value="1"/>
</dbReference>
<feature type="domain" description="TonB-dependent receptor-like beta-barrel" evidence="12">
    <location>
        <begin position="273"/>
        <end position="736"/>
    </location>
</feature>
<keyword evidence="4 8" id="KW-0812">Transmembrane</keyword>
<protein>
    <submittedName>
        <fullName evidence="14">TonB-dependent receptor</fullName>
    </submittedName>
</protein>
<evidence type="ECO:0000256" key="7">
    <source>
        <dbReference type="ARBA" id="ARBA00023237"/>
    </source>
</evidence>
<keyword evidence="3 8" id="KW-1134">Transmembrane beta strand</keyword>
<evidence type="ECO:0000256" key="9">
    <source>
        <dbReference type="RuleBase" id="RU003357"/>
    </source>
</evidence>
<evidence type="ECO:0000256" key="5">
    <source>
        <dbReference type="ARBA" id="ARBA00023077"/>
    </source>
</evidence>
<accession>A0ABV7LB47</accession>
<evidence type="ECO:0000256" key="8">
    <source>
        <dbReference type="PROSITE-ProRule" id="PRU01360"/>
    </source>
</evidence>
<dbReference type="InterPro" id="IPR036942">
    <property type="entry name" value="Beta-barrel_TonB_sf"/>
</dbReference>
<feature type="domain" description="TonB-dependent receptor plug" evidence="13">
    <location>
        <begin position="87"/>
        <end position="187"/>
    </location>
</feature>
<dbReference type="SUPFAM" id="SSF56935">
    <property type="entry name" value="Porins"/>
    <property type="match status" value="1"/>
</dbReference>
<evidence type="ECO:0000313" key="14">
    <source>
        <dbReference type="EMBL" id="MFC3264830.1"/>
    </source>
</evidence>
<comment type="similarity">
    <text evidence="8 9">Belongs to the TonB-dependent receptor family.</text>
</comment>
<evidence type="ECO:0000256" key="3">
    <source>
        <dbReference type="ARBA" id="ARBA00022452"/>
    </source>
</evidence>
<keyword evidence="7 8" id="KW-0998">Cell outer membrane</keyword>
<organism evidence="14 15">
    <name type="scientific">Camelimonas abortus</name>
    <dbReference type="NCBI Taxonomy" id="1017184"/>
    <lineage>
        <taxon>Bacteria</taxon>
        <taxon>Pseudomonadati</taxon>
        <taxon>Pseudomonadota</taxon>
        <taxon>Alphaproteobacteria</taxon>
        <taxon>Hyphomicrobiales</taxon>
        <taxon>Chelatococcaceae</taxon>
        <taxon>Camelimonas</taxon>
    </lineage>
</organism>
<feature type="region of interest" description="Disordered" evidence="10">
    <location>
        <begin position="338"/>
        <end position="376"/>
    </location>
</feature>
<keyword evidence="14" id="KW-0675">Receptor</keyword>
<evidence type="ECO:0000256" key="11">
    <source>
        <dbReference type="SAM" id="SignalP"/>
    </source>
</evidence>
<keyword evidence="11" id="KW-0732">Signal</keyword>
<keyword evidence="6 8" id="KW-0472">Membrane</keyword>
<dbReference type="Gene3D" id="2.170.130.10">
    <property type="entry name" value="TonB-dependent receptor, plug domain"/>
    <property type="match status" value="1"/>
</dbReference>
<evidence type="ECO:0000313" key="15">
    <source>
        <dbReference type="Proteomes" id="UP001595536"/>
    </source>
</evidence>
<evidence type="ECO:0000259" key="12">
    <source>
        <dbReference type="Pfam" id="PF00593"/>
    </source>
</evidence>
<dbReference type="Proteomes" id="UP001595536">
    <property type="component" value="Unassembled WGS sequence"/>
</dbReference>
<dbReference type="InterPro" id="IPR012910">
    <property type="entry name" value="Plug_dom"/>
</dbReference>
<name>A0ABV7LB47_9HYPH</name>
<keyword evidence="5 9" id="KW-0798">TonB box</keyword>
<dbReference type="InterPro" id="IPR037066">
    <property type="entry name" value="Plug_dom_sf"/>
</dbReference>
<feature type="compositionally biased region" description="Basic and acidic residues" evidence="10">
    <location>
        <begin position="338"/>
        <end position="371"/>
    </location>
</feature>
<reference evidence="15" key="1">
    <citation type="journal article" date="2019" name="Int. J. Syst. Evol. Microbiol.">
        <title>The Global Catalogue of Microorganisms (GCM) 10K type strain sequencing project: providing services to taxonomists for standard genome sequencing and annotation.</title>
        <authorList>
            <consortium name="The Broad Institute Genomics Platform"/>
            <consortium name="The Broad Institute Genome Sequencing Center for Infectious Disease"/>
            <person name="Wu L."/>
            <person name="Ma J."/>
        </authorList>
    </citation>
    <scope>NUCLEOTIDE SEQUENCE [LARGE SCALE GENOMIC DNA]</scope>
    <source>
        <strain evidence="15">CCM 7941</strain>
    </source>
</reference>
<comment type="subcellular location">
    <subcellularLocation>
        <location evidence="1 8">Cell outer membrane</location>
        <topology evidence="1 8">Multi-pass membrane protein</topology>
    </subcellularLocation>
</comment>
<dbReference type="PROSITE" id="PS52016">
    <property type="entry name" value="TONB_DEPENDENT_REC_3"/>
    <property type="match status" value="1"/>
</dbReference>
<dbReference type="InterPro" id="IPR039426">
    <property type="entry name" value="TonB-dep_rcpt-like"/>
</dbReference>
<feature type="chain" id="PRO_5047302920" evidence="11">
    <location>
        <begin position="46"/>
        <end position="768"/>
    </location>
</feature>
<gene>
    <name evidence="14" type="ORF">ACFOEX_00455</name>
</gene>
<dbReference type="PANTHER" id="PTHR30069:SF40">
    <property type="entry name" value="TONB-DEPENDENT RECEPTOR NMB0964-RELATED"/>
    <property type="match status" value="1"/>
</dbReference>
<evidence type="ECO:0000256" key="4">
    <source>
        <dbReference type="ARBA" id="ARBA00022692"/>
    </source>
</evidence>
<dbReference type="InterPro" id="IPR000531">
    <property type="entry name" value="Beta-barrel_TonB"/>
</dbReference>
<sequence length="768" mass="81400">MVALHLRRPAPAGSAAASAVRFRRSLSFVSIAALAAALGAGAAAARPGQTLELDAIEVTADTPVAGHGKSDGAAAPGMMVVPARSFAPVSVVTRADLENRLPQSVGEAVADLPGVAATGFAPGASRPVIRGLDSHRVSIQQGGVDASGVSAVGEDHGAPASPLAAERIDVIRGPATLRYGGHAIGGVVSLSDRRIPEKIPEKGREGRLLTGVTSGNRGFVAAGEVTAGARGVAVHADFFRQRSGDYDTPDGPMANSALEAWGAAIGGSFITDSGFAGLSWSRLRSRYGIPGGEEAALRSRIDMQEDRLTLRGEHRPGASWLEAVRFWAGAASYRHRELGLPHDHAGGPDHDHDHDHAGHDHDHHDRLGDHVHGHHDHAVAPAGETVHSVFYNRRQEARVEAQFAPFASAAGTWSGALGVHGFRQKLDAAGEGGGLIAPAETRAVAAYVFGELQISERWRAQLAGRAGAVEVQGSAPRFPAGYLPVPGFTEPALTPRTRNFAPKSVSAGLQYALPWHGVVATLNAQYVERAPAAPELFSKGPHHASGTFEIGDPGLKVERARTIEFSLKKADGPARFEGSVYHTRYAGFIYRRDTGAGCGHSFATCGVDDEFRQVVYDQRGARFTGAEFMGQFDLASLGAGKFGVEARYDVVHARFDDGSPVPRMPPQRVSGGVYWRSDDVFARVLLTHAFARNSTAPHETRTPGYNNLRAELNWRVKLPASGAGVEEVTLGVLGDNLLDARIRNSVSFRKDEVLMPGRNVRAHLTVTF</sequence>
<keyword evidence="2 8" id="KW-0813">Transport</keyword>
<evidence type="ECO:0000256" key="6">
    <source>
        <dbReference type="ARBA" id="ARBA00023136"/>
    </source>
</evidence>
<dbReference type="EMBL" id="JBHRUV010000002">
    <property type="protein sequence ID" value="MFC3264830.1"/>
    <property type="molecule type" value="Genomic_DNA"/>
</dbReference>
<dbReference type="Gene3D" id="2.40.170.20">
    <property type="entry name" value="TonB-dependent receptor, beta-barrel domain"/>
    <property type="match status" value="1"/>
</dbReference>
<evidence type="ECO:0000256" key="1">
    <source>
        <dbReference type="ARBA" id="ARBA00004571"/>
    </source>
</evidence>
<proteinExistence type="inferred from homology"/>